<reference evidence="3" key="1">
    <citation type="journal article" date="2009" name="J. Bacteriol.">
        <title>Complete genome sequence of Erythrobacter litoralis HTCC2594.</title>
        <authorList>
            <person name="Oh H.M."/>
            <person name="Giovannoni S.J."/>
            <person name="Ferriera S."/>
            <person name="Johnson J."/>
            <person name="Cho J.C."/>
        </authorList>
    </citation>
    <scope>NUCLEOTIDE SEQUENCE [LARGE SCALE GENOMIC DNA]</scope>
    <source>
        <strain evidence="3">HTCC2594</strain>
    </source>
</reference>
<keyword evidence="3" id="KW-1185">Reference proteome</keyword>
<feature type="region of interest" description="Disordered" evidence="1">
    <location>
        <begin position="22"/>
        <end position="64"/>
    </location>
</feature>
<dbReference type="EMBL" id="CP000157">
    <property type="protein sequence ID" value="ABC65025.1"/>
    <property type="molecule type" value="Genomic_DNA"/>
</dbReference>
<dbReference type="KEGG" id="eli:ELI_14665"/>
<sequence length="64" mass="6909">MMKVPSVPQTGDHLRLANIQKKQGMGGLHRRPEGPKGNLFMTGGAGRRAKRDNTAGKERVAVLS</sequence>
<dbReference type="AlphaFoldDB" id="Q2N5L6"/>
<dbReference type="HOGENOM" id="CLU_207088_0_0_5"/>
<feature type="compositionally biased region" description="Basic and acidic residues" evidence="1">
    <location>
        <begin position="51"/>
        <end position="64"/>
    </location>
</feature>
<accession>Q2N5L6</accession>
<proteinExistence type="predicted"/>
<evidence type="ECO:0000313" key="2">
    <source>
        <dbReference type="EMBL" id="ABC65025.1"/>
    </source>
</evidence>
<organism evidence="2 3">
    <name type="scientific">Erythrobacter litoralis (strain HTCC2594)</name>
    <dbReference type="NCBI Taxonomy" id="314225"/>
    <lineage>
        <taxon>Bacteria</taxon>
        <taxon>Pseudomonadati</taxon>
        <taxon>Pseudomonadota</taxon>
        <taxon>Alphaproteobacteria</taxon>
        <taxon>Sphingomonadales</taxon>
        <taxon>Erythrobacteraceae</taxon>
        <taxon>Erythrobacter/Porphyrobacter group</taxon>
        <taxon>Erythrobacter</taxon>
    </lineage>
</organism>
<gene>
    <name evidence="2" type="ordered locus">ELI_14665</name>
</gene>
<evidence type="ECO:0000313" key="3">
    <source>
        <dbReference type="Proteomes" id="UP000008808"/>
    </source>
</evidence>
<protein>
    <submittedName>
        <fullName evidence="2">Uncharacterized protein</fullName>
    </submittedName>
</protein>
<evidence type="ECO:0000256" key="1">
    <source>
        <dbReference type="SAM" id="MobiDB-lite"/>
    </source>
</evidence>
<name>Q2N5L6_ERYLH</name>
<dbReference type="Proteomes" id="UP000008808">
    <property type="component" value="Chromosome"/>
</dbReference>